<dbReference type="Gene3D" id="2.170.190.11">
    <property type="entry name" value="Molybdopterin biosynthesis moea protein, domain 3"/>
    <property type="match status" value="1"/>
</dbReference>
<comment type="function">
    <text evidence="2 11">Catalyzes the insertion of molybdate into adenylated molybdopterin with the concomitant release of AMP.</text>
</comment>
<feature type="domain" description="MoaB/Mog" evidence="12">
    <location>
        <begin position="213"/>
        <end position="349"/>
    </location>
</feature>
<dbReference type="InterPro" id="IPR008284">
    <property type="entry name" value="MoCF_biosynth_CS"/>
</dbReference>
<evidence type="ECO:0000256" key="10">
    <source>
        <dbReference type="ARBA" id="ARBA00047317"/>
    </source>
</evidence>
<dbReference type="Gene3D" id="3.90.105.10">
    <property type="entry name" value="Molybdopterin biosynthesis moea protein, domain 2"/>
    <property type="match status" value="1"/>
</dbReference>
<name>A0A7C2W8X0_9BACT</name>
<evidence type="ECO:0000256" key="5">
    <source>
        <dbReference type="ARBA" id="ARBA00022505"/>
    </source>
</evidence>
<dbReference type="InterPro" id="IPR005111">
    <property type="entry name" value="MoeA_C_domain_IV"/>
</dbReference>
<dbReference type="NCBIfam" id="TIGR00177">
    <property type="entry name" value="molyb_syn"/>
    <property type="match status" value="1"/>
</dbReference>
<dbReference type="EC" id="2.10.1.1" evidence="11"/>
<comment type="cofactor">
    <cofactor evidence="1 11">
        <name>Mg(2+)</name>
        <dbReference type="ChEBI" id="CHEBI:18420"/>
    </cofactor>
</comment>
<gene>
    <name evidence="13" type="ORF">ENP13_07175</name>
</gene>
<evidence type="ECO:0000259" key="12">
    <source>
        <dbReference type="SMART" id="SM00852"/>
    </source>
</evidence>
<dbReference type="GO" id="GO:0061599">
    <property type="term" value="F:molybdopterin molybdotransferase activity"/>
    <property type="evidence" value="ECO:0007669"/>
    <property type="project" value="UniProtKB-UniRule"/>
</dbReference>
<dbReference type="InterPro" id="IPR038987">
    <property type="entry name" value="MoeA-like"/>
</dbReference>
<dbReference type="GO" id="GO:0046872">
    <property type="term" value="F:metal ion binding"/>
    <property type="evidence" value="ECO:0007669"/>
    <property type="project" value="UniProtKB-UniRule"/>
</dbReference>
<comment type="catalytic activity">
    <reaction evidence="10">
        <text>adenylyl-molybdopterin + molybdate = Mo-molybdopterin + AMP + H(+)</text>
        <dbReference type="Rhea" id="RHEA:35047"/>
        <dbReference type="ChEBI" id="CHEBI:15378"/>
        <dbReference type="ChEBI" id="CHEBI:36264"/>
        <dbReference type="ChEBI" id="CHEBI:62727"/>
        <dbReference type="ChEBI" id="CHEBI:71302"/>
        <dbReference type="ChEBI" id="CHEBI:456215"/>
        <dbReference type="EC" id="2.10.1.1"/>
    </reaction>
</comment>
<dbReference type="Pfam" id="PF03454">
    <property type="entry name" value="MoeA_C"/>
    <property type="match status" value="1"/>
</dbReference>
<dbReference type="Pfam" id="PF03453">
    <property type="entry name" value="MoeA_N"/>
    <property type="match status" value="1"/>
</dbReference>
<comment type="similarity">
    <text evidence="4 11">Belongs to the MoeA family.</text>
</comment>
<proteinExistence type="inferred from homology"/>
<dbReference type="SUPFAM" id="SSF63882">
    <property type="entry name" value="MoeA N-terminal region -like"/>
    <property type="match status" value="1"/>
</dbReference>
<dbReference type="GO" id="GO:0005829">
    <property type="term" value="C:cytosol"/>
    <property type="evidence" value="ECO:0007669"/>
    <property type="project" value="TreeGrafter"/>
</dbReference>
<dbReference type="Pfam" id="PF00994">
    <property type="entry name" value="MoCF_biosynth"/>
    <property type="match status" value="1"/>
</dbReference>
<protein>
    <recommendedName>
        <fullName evidence="11">Molybdopterin molybdenumtransferase</fullName>
        <ecNumber evidence="11">2.10.1.1</ecNumber>
    </recommendedName>
</protein>
<keyword evidence="9 11" id="KW-0501">Molybdenum cofactor biosynthesis</keyword>
<evidence type="ECO:0000256" key="8">
    <source>
        <dbReference type="ARBA" id="ARBA00022842"/>
    </source>
</evidence>
<dbReference type="CDD" id="cd00887">
    <property type="entry name" value="MoeA"/>
    <property type="match status" value="1"/>
</dbReference>
<evidence type="ECO:0000313" key="13">
    <source>
        <dbReference type="EMBL" id="HEX71009.1"/>
    </source>
</evidence>
<dbReference type="Gene3D" id="3.40.980.10">
    <property type="entry name" value="MoaB/Mog-like domain"/>
    <property type="match status" value="1"/>
</dbReference>
<dbReference type="FunFam" id="2.170.190.11:FF:000001">
    <property type="entry name" value="Molybdopterin molybdenumtransferase"/>
    <property type="match status" value="1"/>
</dbReference>
<dbReference type="UniPathway" id="UPA00344"/>
<sequence length="439" mass="47016">MTTSRGPSSARVRTDRLWEDVESLLSVDEARERVLAAVDALPAVRVPLLDALGLVLAQPVVAGHDVPPFTNSAMDGYAVRASDTAGASYDHPATLTVVCEIPAGSRCAVSIGPRQAARIMTGAVLPEGADAVVRFEETDEWESGPDSATSRGRAEIRVFRPAKPGENVRLAGEDVAAGQEILPAGTVLRPACIGVLASLNQRWVTVHRRPRVAILATGNEVIDLGPELLPGQIRNSNNYTLAALVKQCGGEPILLGVVRDDPDEIRSRLRSARGADLILTSGGVSIGDYDLVKHVLQAEGRVELWQVRIKPGKPMAFGWIGGVPMLGLPGNPVAAYVAFLQFGRPAILKMLGYQDWTLPTVRARLLAPCENRGQRRHFVRVRLERQGDEYVARPVGEQGSGILSSVAQANGLAVIPEQWNEAPAGAIVDVQLLDAVWIP</sequence>
<dbReference type="AlphaFoldDB" id="A0A7C2W8X0"/>
<dbReference type="NCBIfam" id="NF045515">
    <property type="entry name" value="Glp_gephyrin"/>
    <property type="match status" value="1"/>
</dbReference>
<dbReference type="Gene3D" id="2.40.340.10">
    <property type="entry name" value="MoeA, C-terminal, domain IV"/>
    <property type="match status" value="1"/>
</dbReference>
<evidence type="ECO:0000256" key="1">
    <source>
        <dbReference type="ARBA" id="ARBA00001946"/>
    </source>
</evidence>
<dbReference type="GO" id="GO:0006777">
    <property type="term" value="P:Mo-molybdopterin cofactor biosynthetic process"/>
    <property type="evidence" value="ECO:0007669"/>
    <property type="project" value="UniProtKB-UniRule"/>
</dbReference>
<evidence type="ECO:0000256" key="11">
    <source>
        <dbReference type="RuleBase" id="RU365090"/>
    </source>
</evidence>
<dbReference type="InterPro" id="IPR005110">
    <property type="entry name" value="MoeA_linker/N"/>
</dbReference>
<dbReference type="FunFam" id="3.40.980.10:FF:000004">
    <property type="entry name" value="Molybdopterin molybdenumtransferase"/>
    <property type="match status" value="1"/>
</dbReference>
<dbReference type="SMART" id="SM00852">
    <property type="entry name" value="MoCF_biosynth"/>
    <property type="match status" value="1"/>
</dbReference>
<dbReference type="InterPro" id="IPR036688">
    <property type="entry name" value="MoeA_C_domain_IV_sf"/>
</dbReference>
<keyword evidence="5 11" id="KW-0500">Molybdenum</keyword>
<dbReference type="InterPro" id="IPR036135">
    <property type="entry name" value="MoeA_linker/N_sf"/>
</dbReference>
<keyword evidence="6 11" id="KW-0808">Transferase</keyword>
<keyword evidence="7 11" id="KW-0479">Metal-binding</keyword>
<dbReference type="InterPro" id="IPR036425">
    <property type="entry name" value="MoaB/Mog-like_dom_sf"/>
</dbReference>
<dbReference type="SUPFAM" id="SSF63867">
    <property type="entry name" value="MoeA C-terminal domain-like"/>
    <property type="match status" value="1"/>
</dbReference>
<organism evidence="13">
    <name type="scientific">Thermorudis sp</name>
    <dbReference type="NCBI Taxonomy" id="1969470"/>
    <lineage>
        <taxon>Bacteria</taxon>
        <taxon>Pseudomonadati</taxon>
        <taxon>Thermomicrobiota</taxon>
        <taxon>Thermomicrobia</taxon>
        <taxon>Thermomicrobia incertae sedis</taxon>
        <taxon>Thermorudis</taxon>
    </lineage>
</organism>
<comment type="pathway">
    <text evidence="3 11">Cofactor biosynthesis; molybdopterin biosynthesis.</text>
</comment>
<dbReference type="PANTHER" id="PTHR10192:SF5">
    <property type="entry name" value="GEPHYRIN"/>
    <property type="match status" value="1"/>
</dbReference>
<dbReference type="PANTHER" id="PTHR10192">
    <property type="entry name" value="MOLYBDOPTERIN BIOSYNTHESIS PROTEIN"/>
    <property type="match status" value="1"/>
</dbReference>
<dbReference type="InterPro" id="IPR001453">
    <property type="entry name" value="MoaB/Mog_dom"/>
</dbReference>
<accession>A0A7C2W8X0</accession>
<evidence type="ECO:0000256" key="3">
    <source>
        <dbReference type="ARBA" id="ARBA00005046"/>
    </source>
</evidence>
<evidence type="ECO:0000256" key="9">
    <source>
        <dbReference type="ARBA" id="ARBA00023150"/>
    </source>
</evidence>
<dbReference type="PROSITE" id="PS01079">
    <property type="entry name" value="MOCF_BIOSYNTHESIS_2"/>
    <property type="match status" value="1"/>
</dbReference>
<reference evidence="13" key="1">
    <citation type="journal article" date="2020" name="mSystems">
        <title>Genome- and Community-Level Interaction Insights into Carbon Utilization and Element Cycling Functions of Hydrothermarchaeota in Hydrothermal Sediment.</title>
        <authorList>
            <person name="Zhou Z."/>
            <person name="Liu Y."/>
            <person name="Xu W."/>
            <person name="Pan J."/>
            <person name="Luo Z.H."/>
            <person name="Li M."/>
        </authorList>
    </citation>
    <scope>NUCLEOTIDE SEQUENCE [LARGE SCALE GENOMIC DNA]</scope>
    <source>
        <strain evidence="13">SpSt-192</strain>
    </source>
</reference>
<evidence type="ECO:0000256" key="2">
    <source>
        <dbReference type="ARBA" id="ARBA00002901"/>
    </source>
</evidence>
<keyword evidence="8 11" id="KW-0460">Magnesium</keyword>
<evidence type="ECO:0000256" key="7">
    <source>
        <dbReference type="ARBA" id="ARBA00022723"/>
    </source>
</evidence>
<dbReference type="EMBL" id="DSID01000542">
    <property type="protein sequence ID" value="HEX71009.1"/>
    <property type="molecule type" value="Genomic_DNA"/>
</dbReference>
<dbReference type="SUPFAM" id="SSF53218">
    <property type="entry name" value="Molybdenum cofactor biosynthesis proteins"/>
    <property type="match status" value="1"/>
</dbReference>
<comment type="caution">
    <text evidence="13">The sequence shown here is derived from an EMBL/GenBank/DDBJ whole genome shotgun (WGS) entry which is preliminary data.</text>
</comment>
<evidence type="ECO:0000256" key="4">
    <source>
        <dbReference type="ARBA" id="ARBA00010763"/>
    </source>
</evidence>
<evidence type="ECO:0000256" key="6">
    <source>
        <dbReference type="ARBA" id="ARBA00022679"/>
    </source>
</evidence>